<keyword evidence="2 8" id="KW-0723">Serine/threonine-protein kinase</keyword>
<proteinExistence type="inferred from homology"/>
<gene>
    <name evidence="11" type="ORF">H696_03635</name>
</gene>
<evidence type="ECO:0000256" key="2">
    <source>
        <dbReference type="ARBA" id="ARBA00022527"/>
    </source>
</evidence>
<dbReference type="InterPro" id="IPR008271">
    <property type="entry name" value="Ser/Thr_kinase_AS"/>
</dbReference>
<dbReference type="SMART" id="SM00220">
    <property type="entry name" value="S_TKc"/>
    <property type="match status" value="1"/>
</dbReference>
<keyword evidence="4 7" id="KW-0547">Nucleotide-binding</keyword>
<dbReference type="FunFam" id="1.10.510.10:FF:000082">
    <property type="entry name" value="Shaggy-related protein kinase kappa"/>
    <property type="match status" value="1"/>
</dbReference>
<dbReference type="GO" id="GO:0004674">
    <property type="term" value="F:protein serine/threonine kinase activity"/>
    <property type="evidence" value="ECO:0007669"/>
    <property type="project" value="UniProtKB-KW"/>
</dbReference>
<evidence type="ECO:0000256" key="8">
    <source>
        <dbReference type="RuleBase" id="RU000304"/>
    </source>
</evidence>
<dbReference type="OrthoDB" id="272141at2759"/>
<dbReference type="eggNOG" id="KOG0658">
    <property type="taxonomic scope" value="Eukaryota"/>
</dbReference>
<keyword evidence="6 7" id="KW-0067">ATP-binding</keyword>
<dbReference type="Pfam" id="PF00069">
    <property type="entry name" value="Pkinase"/>
    <property type="match status" value="1"/>
</dbReference>
<dbReference type="PROSITE" id="PS00107">
    <property type="entry name" value="PROTEIN_KINASE_ATP"/>
    <property type="match status" value="1"/>
</dbReference>
<dbReference type="FunFam" id="3.30.200.20:FF:000009">
    <property type="entry name" value="Glycogen synthase kinase-3 beta"/>
    <property type="match status" value="1"/>
</dbReference>
<feature type="domain" description="Protein kinase" evidence="10">
    <location>
        <begin position="31"/>
        <end position="335"/>
    </location>
</feature>
<feature type="binding site" evidence="7">
    <location>
        <position position="61"/>
    </location>
    <ligand>
        <name>ATP</name>
        <dbReference type="ChEBI" id="CHEBI:30616"/>
    </ligand>
</feature>
<feature type="region of interest" description="Disordered" evidence="9">
    <location>
        <begin position="349"/>
        <end position="376"/>
    </location>
</feature>
<dbReference type="GO" id="GO:0005634">
    <property type="term" value="C:nucleus"/>
    <property type="evidence" value="ECO:0007669"/>
    <property type="project" value="TreeGrafter"/>
</dbReference>
<dbReference type="Gene3D" id="1.10.510.10">
    <property type="entry name" value="Transferase(Phosphotransferase) domain 1"/>
    <property type="match status" value="1"/>
</dbReference>
<dbReference type="AlphaFoldDB" id="A0A058Z7T2"/>
<evidence type="ECO:0000256" key="7">
    <source>
        <dbReference type="PROSITE-ProRule" id="PRU10141"/>
    </source>
</evidence>
<dbReference type="GO" id="GO:0007165">
    <property type="term" value="P:signal transduction"/>
    <property type="evidence" value="ECO:0007669"/>
    <property type="project" value="TreeGrafter"/>
</dbReference>
<dbReference type="InterPro" id="IPR039192">
    <property type="entry name" value="STKc_GSK3"/>
</dbReference>
<dbReference type="PANTHER" id="PTHR24057">
    <property type="entry name" value="GLYCOGEN SYNTHASE KINASE-3 ALPHA"/>
    <property type="match status" value="1"/>
</dbReference>
<evidence type="ECO:0000256" key="5">
    <source>
        <dbReference type="ARBA" id="ARBA00022777"/>
    </source>
</evidence>
<dbReference type="OMA" id="MKTTMPM"/>
<evidence type="ECO:0000256" key="4">
    <source>
        <dbReference type="ARBA" id="ARBA00022741"/>
    </source>
</evidence>
<feature type="compositionally biased region" description="Gly residues" evidence="9">
    <location>
        <begin position="358"/>
        <end position="369"/>
    </location>
</feature>
<dbReference type="InterPro" id="IPR011009">
    <property type="entry name" value="Kinase-like_dom_sf"/>
</dbReference>
<dbReference type="EMBL" id="KB932205">
    <property type="protein sequence ID" value="KCV70176.1"/>
    <property type="molecule type" value="Genomic_DNA"/>
</dbReference>
<dbReference type="GO" id="GO:0005737">
    <property type="term" value="C:cytoplasm"/>
    <property type="evidence" value="ECO:0007669"/>
    <property type="project" value="TreeGrafter"/>
</dbReference>
<dbReference type="PROSITE" id="PS50011">
    <property type="entry name" value="PROTEIN_KINASE_DOM"/>
    <property type="match status" value="1"/>
</dbReference>
<dbReference type="PANTHER" id="PTHR24057:SF0">
    <property type="entry name" value="PROTEIN KINASE SHAGGY-RELATED"/>
    <property type="match status" value="1"/>
</dbReference>
<evidence type="ECO:0000256" key="9">
    <source>
        <dbReference type="SAM" id="MobiDB-lite"/>
    </source>
</evidence>
<accession>A0A058Z7T2</accession>
<sequence>MTTTSSSSGGNRIITMIANEAQSDKTFELCYTPTKAIGQGSFGVVYQARLVEGGHLVAIKKVLQDRRFKNRELDIMRMVSHPNIVKLLCFFYTKGEKLDEIFLNLVLEYIPETVYRAIRHYARFKQIVPMIYVKLYMYQLLRSLAYIHQMGICHRDIKPQNLLLDPHTGILKLCDFGSAKALVQSEPNVAYICSRYYRAPELILGATHYTVAIDIWSAGCVMAELMRGEALFPGESGIDQLVKVMRVLGTPTREQLHAMNPSGSLPARLTPVRVVPLQRLFHTASHLTGTSPGEASATPSAMVNVELAVDLLEKLLEYVPSRRLSAMQAMSHPFFAELREFGTRLPNDVISSSSAAAGGQGSPDAGTGGSPSRTTRALPELFDFTPTELQFAGPALAMRLIPAHAVPQTIKRLTDAGLSQNEIRAIFPTNMPVGTADQ</sequence>
<keyword evidence="12" id="KW-1185">Reference proteome</keyword>
<dbReference type="STRING" id="691883.A0A058Z7T2"/>
<dbReference type="CDD" id="cd14137">
    <property type="entry name" value="STKc_GSK3"/>
    <property type="match status" value="1"/>
</dbReference>
<keyword evidence="3" id="KW-0808">Transferase</keyword>
<dbReference type="GeneID" id="20528360"/>
<evidence type="ECO:0000256" key="3">
    <source>
        <dbReference type="ARBA" id="ARBA00022679"/>
    </source>
</evidence>
<evidence type="ECO:0000256" key="6">
    <source>
        <dbReference type="ARBA" id="ARBA00022840"/>
    </source>
</evidence>
<dbReference type="InterPro" id="IPR050591">
    <property type="entry name" value="GSK-3"/>
</dbReference>
<dbReference type="InterPro" id="IPR017441">
    <property type="entry name" value="Protein_kinase_ATP_BS"/>
</dbReference>
<dbReference type="GO" id="GO:0004712">
    <property type="term" value="F:protein serine/threonine/tyrosine kinase activity"/>
    <property type="evidence" value="ECO:0007669"/>
    <property type="project" value="TreeGrafter"/>
</dbReference>
<organism evidence="11">
    <name type="scientific">Fonticula alba</name>
    <name type="common">Slime mold</name>
    <dbReference type="NCBI Taxonomy" id="691883"/>
    <lineage>
        <taxon>Eukaryota</taxon>
        <taxon>Rotosphaerida</taxon>
        <taxon>Fonticulaceae</taxon>
        <taxon>Fonticula</taxon>
    </lineage>
</organism>
<dbReference type="SUPFAM" id="SSF56112">
    <property type="entry name" value="Protein kinase-like (PK-like)"/>
    <property type="match status" value="1"/>
</dbReference>
<name>A0A058Z7T2_FONAL</name>
<evidence type="ECO:0000259" key="10">
    <source>
        <dbReference type="PROSITE" id="PS50011"/>
    </source>
</evidence>
<keyword evidence="5 11" id="KW-0418">Kinase</keyword>
<evidence type="ECO:0000313" key="12">
    <source>
        <dbReference type="Proteomes" id="UP000030693"/>
    </source>
</evidence>
<reference evidence="11" key="1">
    <citation type="submission" date="2013-04" db="EMBL/GenBank/DDBJ databases">
        <title>The Genome Sequence of Fonticula alba ATCC 38817.</title>
        <authorList>
            <consortium name="The Broad Institute Genomics Platform"/>
            <person name="Russ C."/>
            <person name="Cuomo C."/>
            <person name="Burger G."/>
            <person name="Gray M.W."/>
            <person name="Holland P.W.H."/>
            <person name="King N."/>
            <person name="Lang F.B.F."/>
            <person name="Roger A.J."/>
            <person name="Ruiz-Trillo I."/>
            <person name="Brown M."/>
            <person name="Walker B."/>
            <person name="Young S."/>
            <person name="Zeng Q."/>
            <person name="Gargeya S."/>
            <person name="Fitzgerald M."/>
            <person name="Haas B."/>
            <person name="Abouelleil A."/>
            <person name="Allen A.W."/>
            <person name="Alvarado L."/>
            <person name="Arachchi H.M."/>
            <person name="Berlin A.M."/>
            <person name="Chapman S.B."/>
            <person name="Gainer-Dewar J."/>
            <person name="Goldberg J."/>
            <person name="Griggs A."/>
            <person name="Gujja S."/>
            <person name="Hansen M."/>
            <person name="Howarth C."/>
            <person name="Imamovic A."/>
            <person name="Ireland A."/>
            <person name="Larimer J."/>
            <person name="McCowan C."/>
            <person name="Murphy C."/>
            <person name="Pearson M."/>
            <person name="Poon T.W."/>
            <person name="Priest M."/>
            <person name="Roberts A."/>
            <person name="Saif S."/>
            <person name="Shea T."/>
            <person name="Sisk P."/>
            <person name="Sykes S."/>
            <person name="Wortman J."/>
            <person name="Nusbaum C."/>
            <person name="Birren B."/>
        </authorList>
    </citation>
    <scope>NUCLEOTIDE SEQUENCE [LARGE SCALE GENOMIC DNA]</scope>
    <source>
        <strain evidence="11">ATCC 38817</strain>
    </source>
</reference>
<dbReference type="GO" id="GO:0030154">
    <property type="term" value="P:cell differentiation"/>
    <property type="evidence" value="ECO:0007669"/>
    <property type="project" value="TreeGrafter"/>
</dbReference>
<dbReference type="GO" id="GO:0005524">
    <property type="term" value="F:ATP binding"/>
    <property type="evidence" value="ECO:0007669"/>
    <property type="project" value="UniProtKB-UniRule"/>
</dbReference>
<dbReference type="RefSeq" id="XP_009495782.1">
    <property type="nucleotide sequence ID" value="XM_009497507.1"/>
</dbReference>
<dbReference type="InterPro" id="IPR000719">
    <property type="entry name" value="Prot_kinase_dom"/>
</dbReference>
<evidence type="ECO:0000256" key="1">
    <source>
        <dbReference type="ARBA" id="ARBA00005527"/>
    </source>
</evidence>
<dbReference type="PROSITE" id="PS00108">
    <property type="entry name" value="PROTEIN_KINASE_ST"/>
    <property type="match status" value="1"/>
</dbReference>
<dbReference type="Gene3D" id="3.30.200.20">
    <property type="entry name" value="Phosphorylase Kinase, domain 1"/>
    <property type="match status" value="1"/>
</dbReference>
<dbReference type="Proteomes" id="UP000030693">
    <property type="component" value="Unassembled WGS sequence"/>
</dbReference>
<evidence type="ECO:0000313" key="11">
    <source>
        <dbReference type="EMBL" id="KCV70176.1"/>
    </source>
</evidence>
<comment type="similarity">
    <text evidence="1">Belongs to the protein kinase superfamily. CMGC Ser/Thr protein kinase family. GSK-3 subfamily.</text>
</comment>
<protein>
    <submittedName>
        <fullName evidence="11">CMGC/GSK protein kinase</fullName>
    </submittedName>
</protein>